<gene>
    <name evidence="1" type="ORF">GUJ93_ZPchr0006g41963</name>
</gene>
<protein>
    <submittedName>
        <fullName evidence="1">Uncharacterized protein</fullName>
    </submittedName>
</protein>
<evidence type="ECO:0000313" key="1">
    <source>
        <dbReference type="EMBL" id="KAG8076297.1"/>
    </source>
</evidence>
<keyword evidence="2" id="KW-1185">Reference proteome</keyword>
<dbReference type="EMBL" id="JAAALK010000283">
    <property type="protein sequence ID" value="KAG8076297.1"/>
    <property type="molecule type" value="Genomic_DNA"/>
</dbReference>
<name>A0A8J5T296_ZIZPA</name>
<sequence>MLHWNFMLPYLRKLDPASCYHARCGRRCSLAPSVSAHGDAVAAAAPLVGPIIEDAACSVDDRGVFALVAYTAGNSFSFASAPLAAHHGADPATVVISGSCIVKNLNGRLKRNCTRNINLFHQLLLLISILVSLKRLNSVQPVLPTVPWVL</sequence>
<evidence type="ECO:0000313" key="2">
    <source>
        <dbReference type="Proteomes" id="UP000729402"/>
    </source>
</evidence>
<reference evidence="1" key="2">
    <citation type="submission" date="2021-02" db="EMBL/GenBank/DDBJ databases">
        <authorList>
            <person name="Kimball J.A."/>
            <person name="Haas M.W."/>
            <person name="Macchietto M."/>
            <person name="Kono T."/>
            <person name="Duquette J."/>
            <person name="Shao M."/>
        </authorList>
    </citation>
    <scope>NUCLEOTIDE SEQUENCE</scope>
    <source>
        <tissue evidence="1">Fresh leaf tissue</tissue>
    </source>
</reference>
<comment type="caution">
    <text evidence="1">The sequence shown here is derived from an EMBL/GenBank/DDBJ whole genome shotgun (WGS) entry which is preliminary data.</text>
</comment>
<dbReference type="Proteomes" id="UP000729402">
    <property type="component" value="Unassembled WGS sequence"/>
</dbReference>
<organism evidence="1 2">
    <name type="scientific">Zizania palustris</name>
    <name type="common">Northern wild rice</name>
    <dbReference type="NCBI Taxonomy" id="103762"/>
    <lineage>
        <taxon>Eukaryota</taxon>
        <taxon>Viridiplantae</taxon>
        <taxon>Streptophyta</taxon>
        <taxon>Embryophyta</taxon>
        <taxon>Tracheophyta</taxon>
        <taxon>Spermatophyta</taxon>
        <taxon>Magnoliopsida</taxon>
        <taxon>Liliopsida</taxon>
        <taxon>Poales</taxon>
        <taxon>Poaceae</taxon>
        <taxon>BOP clade</taxon>
        <taxon>Oryzoideae</taxon>
        <taxon>Oryzeae</taxon>
        <taxon>Zizaniinae</taxon>
        <taxon>Zizania</taxon>
    </lineage>
</organism>
<reference evidence="1" key="1">
    <citation type="journal article" date="2021" name="bioRxiv">
        <title>Whole Genome Assembly and Annotation of Northern Wild Rice, Zizania palustris L., Supports a Whole Genome Duplication in the Zizania Genus.</title>
        <authorList>
            <person name="Haas M."/>
            <person name="Kono T."/>
            <person name="Macchietto M."/>
            <person name="Millas R."/>
            <person name="McGilp L."/>
            <person name="Shao M."/>
            <person name="Duquette J."/>
            <person name="Hirsch C.N."/>
            <person name="Kimball J."/>
        </authorList>
    </citation>
    <scope>NUCLEOTIDE SEQUENCE</scope>
    <source>
        <tissue evidence="1">Fresh leaf tissue</tissue>
    </source>
</reference>
<dbReference type="AlphaFoldDB" id="A0A8J5T296"/>
<proteinExistence type="predicted"/>
<accession>A0A8J5T296</accession>